<dbReference type="GO" id="GO:0008198">
    <property type="term" value="F:ferrous iron binding"/>
    <property type="evidence" value="ECO:0007669"/>
    <property type="project" value="InterPro"/>
</dbReference>
<comment type="similarity">
    <text evidence="2 8">Belongs to the extradiol ring-cleavage dioxygenase family.</text>
</comment>
<evidence type="ECO:0000256" key="3">
    <source>
        <dbReference type="ARBA" id="ARBA00022723"/>
    </source>
</evidence>
<dbReference type="RefSeq" id="WP_011085751.1">
    <property type="nucleotide sequence ID" value="NZ_AJQI01000114.1"/>
</dbReference>
<dbReference type="Proteomes" id="UP000063308">
    <property type="component" value="Chromosome"/>
</dbReference>
<keyword evidence="6 8" id="KW-0560">Oxidoreductase</keyword>
<dbReference type="SUPFAM" id="SSF54593">
    <property type="entry name" value="Glyoxalase/Bleomycin resistance protein/Dihydroxybiphenyl dioxygenase"/>
    <property type="match status" value="1"/>
</dbReference>
<name>A0A0E4BT76_9BRAD</name>
<dbReference type="InterPro" id="IPR004360">
    <property type="entry name" value="Glyas_Fos-R_dOase_dom"/>
</dbReference>
<keyword evidence="4 8" id="KW-0058">Aromatic hydrocarbons catabolism</keyword>
<evidence type="ECO:0000256" key="5">
    <source>
        <dbReference type="ARBA" id="ARBA00022964"/>
    </source>
</evidence>
<organism evidence="10 11">
    <name type="scientific">Bradyrhizobium diazoefficiens</name>
    <dbReference type="NCBI Taxonomy" id="1355477"/>
    <lineage>
        <taxon>Bacteria</taxon>
        <taxon>Pseudomonadati</taxon>
        <taxon>Pseudomonadota</taxon>
        <taxon>Alphaproteobacteria</taxon>
        <taxon>Hyphomicrobiales</taxon>
        <taxon>Nitrobacteraceae</taxon>
        <taxon>Bradyrhizobium</taxon>
    </lineage>
</organism>
<dbReference type="InterPro" id="IPR050383">
    <property type="entry name" value="GlyoxalaseI/FosfomycinResist"/>
</dbReference>
<dbReference type="InterPro" id="IPR029068">
    <property type="entry name" value="Glyas_Bleomycin-R_OHBP_Dase"/>
</dbReference>
<evidence type="ECO:0000313" key="10">
    <source>
        <dbReference type="EMBL" id="BAR60146.1"/>
    </source>
</evidence>
<dbReference type="InterPro" id="IPR037523">
    <property type="entry name" value="VOC_core"/>
</dbReference>
<dbReference type="EMBL" id="AP014685">
    <property type="protein sequence ID" value="BAR60146.1"/>
    <property type="molecule type" value="Genomic_DNA"/>
</dbReference>
<evidence type="ECO:0000256" key="7">
    <source>
        <dbReference type="ARBA" id="ARBA00023004"/>
    </source>
</evidence>
<accession>A0A0E4BT76</accession>
<dbReference type="InterPro" id="IPR000486">
    <property type="entry name" value="Xdiol_ring_cleave_dOase_1/2"/>
</dbReference>
<dbReference type="Pfam" id="PF00903">
    <property type="entry name" value="Glyoxalase"/>
    <property type="match status" value="2"/>
</dbReference>
<dbReference type="PANTHER" id="PTHR21366">
    <property type="entry name" value="GLYOXALASE FAMILY PROTEIN"/>
    <property type="match status" value="1"/>
</dbReference>
<feature type="domain" description="VOC" evidence="9">
    <location>
        <begin position="16"/>
        <end position="127"/>
    </location>
</feature>
<gene>
    <name evidence="10" type="ORF">NK6_6995</name>
</gene>
<dbReference type="OMA" id="LHHFAYW"/>
<dbReference type="PROSITE" id="PS00082">
    <property type="entry name" value="EXTRADIOL_DIOXYGENAS"/>
    <property type="match status" value="1"/>
</dbReference>
<dbReference type="GeneID" id="46490008"/>
<evidence type="ECO:0000313" key="11">
    <source>
        <dbReference type="Proteomes" id="UP000063308"/>
    </source>
</evidence>
<dbReference type="CDD" id="cd07266">
    <property type="entry name" value="HPCD_N_class_II"/>
    <property type="match status" value="1"/>
</dbReference>
<evidence type="ECO:0000259" key="9">
    <source>
        <dbReference type="PROSITE" id="PS51819"/>
    </source>
</evidence>
<sequence>MPVPQHIFEPPFNIIRSSHVVLDVTDLKLSRAFYETTVGLHVEDADDKVVYLRAAEEHQHHSLVLRKAAAPACARLGFKVGNDKDLDKAAAFLSENSLAYAFADQPFQGRTLQFTDPFGFQIELYAAMDKRPHLLRRYDLYRGCHPQRLDHFNVFAAEVQDTVDFYARLGFRLTEYAEEDGPNGRIAAAWMHRKGNVHDFAITNGKGPRLHHFAYWTPTAMNIIHLCDVMASSGFVKNIERGPGRHGISNAFFLYVRDPDGHRLELYTSDYFTGDHDHEPLRWSLRDPRRQTLWGAPAPRSWFEQGSPFTGQTVREPKFVADVLVAD</sequence>
<evidence type="ECO:0000256" key="1">
    <source>
        <dbReference type="ARBA" id="ARBA00001954"/>
    </source>
</evidence>
<keyword evidence="3" id="KW-0479">Metal-binding</keyword>
<keyword evidence="7 8" id="KW-0408">Iron</keyword>
<dbReference type="PROSITE" id="PS51819">
    <property type="entry name" value="VOC"/>
    <property type="match status" value="2"/>
</dbReference>
<dbReference type="GO" id="GO:0051213">
    <property type="term" value="F:dioxygenase activity"/>
    <property type="evidence" value="ECO:0007669"/>
    <property type="project" value="UniProtKB-KW"/>
</dbReference>
<evidence type="ECO:0000256" key="8">
    <source>
        <dbReference type="RuleBase" id="RU000683"/>
    </source>
</evidence>
<dbReference type="NCBIfam" id="TIGR02295">
    <property type="entry name" value="HpaD"/>
    <property type="match status" value="1"/>
</dbReference>
<evidence type="ECO:0000256" key="2">
    <source>
        <dbReference type="ARBA" id="ARBA00008784"/>
    </source>
</evidence>
<protein>
    <submittedName>
        <fullName evidence="10">Putative metapyrocatechase</fullName>
    </submittedName>
</protein>
<dbReference type="Gene3D" id="3.10.180.10">
    <property type="entry name" value="2,3-Dihydroxybiphenyl 1,2-Dioxygenase, domain 1"/>
    <property type="match status" value="2"/>
</dbReference>
<evidence type="ECO:0000256" key="4">
    <source>
        <dbReference type="ARBA" id="ARBA00022797"/>
    </source>
</evidence>
<evidence type="ECO:0000256" key="6">
    <source>
        <dbReference type="ARBA" id="ARBA00023002"/>
    </source>
</evidence>
<keyword evidence="5 8" id="KW-0223">Dioxygenase</keyword>
<reference evidence="10 11" key="1">
    <citation type="submission" date="2014-11" db="EMBL/GenBank/DDBJ databases">
        <title>Symbiosis island explosion on the genome of extra-slow-growing strains of soybean bradyrhizobia with massive insertion sequences.</title>
        <authorList>
            <person name="Iida T."/>
            <person name="Minamisawa K."/>
        </authorList>
    </citation>
    <scope>NUCLEOTIDE SEQUENCE [LARGE SCALE GENOMIC DNA]</scope>
    <source>
        <strain evidence="10 11">NK6</strain>
    </source>
</reference>
<dbReference type="AlphaFoldDB" id="A0A0E4BT76"/>
<comment type="cofactor">
    <cofactor evidence="1 8">
        <name>Fe(2+)</name>
        <dbReference type="ChEBI" id="CHEBI:29033"/>
    </cofactor>
</comment>
<feature type="domain" description="VOC" evidence="9">
    <location>
        <begin position="148"/>
        <end position="269"/>
    </location>
</feature>
<dbReference type="InterPro" id="IPR011981">
    <property type="entry name" value="DHPA_dOase_Mn/Fe"/>
</dbReference>
<proteinExistence type="inferred from homology"/>